<dbReference type="EMBL" id="CP017921">
    <property type="protein sequence ID" value="APH38237.1"/>
    <property type="molecule type" value="Genomic_DNA"/>
</dbReference>
<dbReference type="AlphaFoldDB" id="A0A1L3Q028"/>
<dbReference type="EMBL" id="RJJG01000001">
    <property type="protein sequence ID" value="RNI10896.1"/>
    <property type="molecule type" value="Genomic_DNA"/>
</dbReference>
<dbReference type="PROSITE" id="PS51257">
    <property type="entry name" value="PROKAR_LIPOPROTEIN"/>
    <property type="match status" value="1"/>
</dbReference>
<dbReference type="GeneID" id="30582332"/>
<sequence length="128" mass="14558">MFCNKTTLILSIICIVFISGCTGNYEVIVDGQNTYEYNTLSNDNIIVECYFDTTNIGTMDADNVQVDYSLLFDNRILETNTIYFGTVRDGANVQKKRTHSVTLTNSEWHELKSKNGKINLKIDKVRAE</sequence>
<dbReference type="KEGG" id="mhaz:BHR79_01210"/>
<evidence type="ECO:0000313" key="3">
    <source>
        <dbReference type="EMBL" id="SDV99958.1"/>
    </source>
</evidence>
<evidence type="ECO:0000313" key="4">
    <source>
        <dbReference type="Proteomes" id="UP000186879"/>
    </source>
</evidence>
<dbReference type="Proteomes" id="UP000186879">
    <property type="component" value="Chromosome"/>
</dbReference>
<organism evidence="1 4">
    <name type="scientific">Methanohalophilus halophilus</name>
    <dbReference type="NCBI Taxonomy" id="2177"/>
    <lineage>
        <taxon>Archaea</taxon>
        <taxon>Methanobacteriati</taxon>
        <taxon>Methanobacteriota</taxon>
        <taxon>Stenosarchaea group</taxon>
        <taxon>Methanomicrobia</taxon>
        <taxon>Methanosarcinales</taxon>
        <taxon>Methanosarcinaceae</taxon>
        <taxon>Methanohalophilus</taxon>
    </lineage>
</organism>
<evidence type="ECO:0000313" key="2">
    <source>
        <dbReference type="EMBL" id="RNI10896.1"/>
    </source>
</evidence>
<dbReference type="Proteomes" id="UP000198669">
    <property type="component" value="Unassembled WGS sequence"/>
</dbReference>
<name>A0A1L3Q028_9EURY</name>
<reference evidence="2 6" key="3">
    <citation type="submission" date="2018-10" db="EMBL/GenBank/DDBJ databases">
        <title>Cultivation of a novel Methanohalophilus strain from Kebrit Deep of the Red Sea and a genomic comparison of members of the genus Methanohalophilus.</title>
        <authorList>
            <person name="Guan Y."/>
            <person name="Ngugi D.K."/>
            <person name="Stingl U."/>
        </authorList>
    </citation>
    <scope>NUCLEOTIDE SEQUENCE [LARGE SCALE GENOMIC DNA]</scope>
    <source>
        <strain evidence="2 6">DSM 3094</strain>
    </source>
</reference>
<gene>
    <name evidence="1" type="ORF">BHR79_01210</name>
    <name evidence="2" type="ORF">EFE40_01580</name>
    <name evidence="3" type="ORF">SAMN04515625_0064</name>
</gene>
<reference evidence="1 4" key="1">
    <citation type="submission" date="2016-10" db="EMBL/GenBank/DDBJ databases">
        <title>Methanohalophilus halophilus.</title>
        <authorList>
            <person name="L'haridon S."/>
        </authorList>
    </citation>
    <scope>NUCLEOTIDE SEQUENCE [LARGE SCALE GENOMIC DNA]</scope>
    <source>
        <strain evidence="1 4">Z-7982</strain>
    </source>
</reference>
<accession>A0A1L3Q028</accession>
<dbReference type="RefSeq" id="WP_072560463.1">
    <property type="nucleotide sequence ID" value="NZ_CP017921.1"/>
</dbReference>
<dbReference type="EMBL" id="FNMU01000001">
    <property type="protein sequence ID" value="SDV99958.1"/>
    <property type="molecule type" value="Genomic_DNA"/>
</dbReference>
<proteinExistence type="predicted"/>
<protein>
    <submittedName>
        <fullName evidence="1">Uncharacterized protein</fullName>
    </submittedName>
</protein>
<reference evidence="3 5" key="2">
    <citation type="submission" date="2016-10" db="EMBL/GenBank/DDBJ databases">
        <authorList>
            <person name="de Groot N.N."/>
        </authorList>
    </citation>
    <scope>NUCLEOTIDE SEQUENCE [LARGE SCALE GENOMIC DNA]</scope>
    <source>
        <strain evidence="3 5">Z-7982</strain>
    </source>
</reference>
<keyword evidence="4" id="KW-1185">Reference proteome</keyword>
<evidence type="ECO:0000313" key="1">
    <source>
        <dbReference type="EMBL" id="APH38237.1"/>
    </source>
</evidence>
<evidence type="ECO:0000313" key="6">
    <source>
        <dbReference type="Proteomes" id="UP000267921"/>
    </source>
</evidence>
<evidence type="ECO:0000313" key="5">
    <source>
        <dbReference type="Proteomes" id="UP000198669"/>
    </source>
</evidence>
<dbReference type="Proteomes" id="UP000267921">
    <property type="component" value="Unassembled WGS sequence"/>
</dbReference>